<feature type="domain" description="RNA polymerase sigma factor 70 region 4 type 2" evidence="6">
    <location>
        <begin position="109"/>
        <end position="157"/>
    </location>
</feature>
<dbReference type="InterPro" id="IPR013324">
    <property type="entry name" value="RNA_pol_sigma_r3/r4-like"/>
</dbReference>
<accession>A0ABX1QQA1</accession>
<evidence type="ECO:0000256" key="1">
    <source>
        <dbReference type="ARBA" id="ARBA00010641"/>
    </source>
</evidence>
<evidence type="ECO:0000256" key="2">
    <source>
        <dbReference type="ARBA" id="ARBA00023015"/>
    </source>
</evidence>
<gene>
    <name evidence="7" type="ORF">G6042_00950</name>
</gene>
<dbReference type="EMBL" id="JAAMPT010000180">
    <property type="protein sequence ID" value="NMH23833.1"/>
    <property type="molecule type" value="Genomic_DNA"/>
</dbReference>
<name>A0ABX1QQA1_9FLAO</name>
<dbReference type="InterPro" id="IPR014284">
    <property type="entry name" value="RNA_pol_sigma-70_dom"/>
</dbReference>
<evidence type="ECO:0000313" key="8">
    <source>
        <dbReference type="Proteomes" id="UP000767947"/>
    </source>
</evidence>
<sequence>MPMKKEDKFLSVIDSHKGILYKVANNYCKNSEDRKDLIQEIIYQLWKGFDNYNPQFQYSTWIYRISLNVAISFYRKQRTITQNKVDIDDSLLVVSDILFNQEMEDNLNLLQQFIYELKEMDKAIMLLYLEQKSHKEIAEIIGISESNAGTKVSRIKMLLTQKFKK</sequence>
<dbReference type="InterPro" id="IPR007627">
    <property type="entry name" value="RNA_pol_sigma70_r2"/>
</dbReference>
<feature type="domain" description="RNA polymerase sigma-70 region 2" evidence="5">
    <location>
        <begin position="13"/>
        <end position="78"/>
    </location>
</feature>
<dbReference type="InterPro" id="IPR013325">
    <property type="entry name" value="RNA_pol_sigma_r2"/>
</dbReference>
<dbReference type="Proteomes" id="UP000767947">
    <property type="component" value="Unassembled WGS sequence"/>
</dbReference>
<evidence type="ECO:0000259" key="6">
    <source>
        <dbReference type="Pfam" id="PF08281"/>
    </source>
</evidence>
<dbReference type="NCBIfam" id="TIGR02937">
    <property type="entry name" value="sigma70-ECF"/>
    <property type="match status" value="1"/>
</dbReference>
<dbReference type="InterPro" id="IPR036388">
    <property type="entry name" value="WH-like_DNA-bd_sf"/>
</dbReference>
<keyword evidence="8" id="KW-1185">Reference proteome</keyword>
<comment type="caution">
    <text evidence="7">The sequence shown here is derived from an EMBL/GenBank/DDBJ whole genome shotgun (WGS) entry which is preliminary data.</text>
</comment>
<keyword evidence="3" id="KW-0731">Sigma factor</keyword>
<dbReference type="PANTHER" id="PTHR43133:SF45">
    <property type="entry name" value="RNA POLYMERASE ECF-TYPE SIGMA FACTOR"/>
    <property type="match status" value="1"/>
</dbReference>
<protein>
    <submittedName>
        <fullName evidence="7">Sigma-70 family RNA polymerase sigma factor</fullName>
    </submittedName>
</protein>
<dbReference type="Pfam" id="PF04542">
    <property type="entry name" value="Sigma70_r2"/>
    <property type="match status" value="1"/>
</dbReference>
<dbReference type="InterPro" id="IPR013249">
    <property type="entry name" value="RNA_pol_sigma70_r4_t2"/>
</dbReference>
<dbReference type="Pfam" id="PF08281">
    <property type="entry name" value="Sigma70_r4_2"/>
    <property type="match status" value="1"/>
</dbReference>
<dbReference type="InterPro" id="IPR039425">
    <property type="entry name" value="RNA_pol_sigma-70-like"/>
</dbReference>
<organism evidence="7 8">
    <name type="scientific">Flavobacterium solisilvae</name>
    <dbReference type="NCBI Taxonomy" id="1852019"/>
    <lineage>
        <taxon>Bacteria</taxon>
        <taxon>Pseudomonadati</taxon>
        <taxon>Bacteroidota</taxon>
        <taxon>Flavobacteriia</taxon>
        <taxon>Flavobacteriales</taxon>
        <taxon>Flavobacteriaceae</taxon>
        <taxon>Flavobacterium</taxon>
    </lineage>
</organism>
<evidence type="ECO:0000259" key="5">
    <source>
        <dbReference type="Pfam" id="PF04542"/>
    </source>
</evidence>
<dbReference type="SUPFAM" id="SSF88946">
    <property type="entry name" value="Sigma2 domain of RNA polymerase sigma factors"/>
    <property type="match status" value="1"/>
</dbReference>
<evidence type="ECO:0000256" key="3">
    <source>
        <dbReference type="ARBA" id="ARBA00023082"/>
    </source>
</evidence>
<evidence type="ECO:0000256" key="4">
    <source>
        <dbReference type="ARBA" id="ARBA00023163"/>
    </source>
</evidence>
<dbReference type="Gene3D" id="1.10.1740.10">
    <property type="match status" value="1"/>
</dbReference>
<evidence type="ECO:0000313" key="7">
    <source>
        <dbReference type="EMBL" id="NMH23833.1"/>
    </source>
</evidence>
<keyword evidence="4" id="KW-0804">Transcription</keyword>
<dbReference type="SUPFAM" id="SSF88659">
    <property type="entry name" value="Sigma3 and sigma4 domains of RNA polymerase sigma factors"/>
    <property type="match status" value="1"/>
</dbReference>
<keyword evidence="2" id="KW-0805">Transcription regulation</keyword>
<comment type="similarity">
    <text evidence="1">Belongs to the sigma-70 factor family. ECF subfamily.</text>
</comment>
<reference evidence="7 8" key="1">
    <citation type="submission" date="2020-02" db="EMBL/GenBank/DDBJ databases">
        <title>Flavobacterium sp. genome.</title>
        <authorList>
            <person name="Jung H.S."/>
            <person name="Baek J.H."/>
            <person name="Jeon C.O."/>
        </authorList>
    </citation>
    <scope>NUCLEOTIDE SEQUENCE [LARGE SCALE GENOMIC DNA]</scope>
    <source>
        <strain evidence="7 8">SE-s27</strain>
    </source>
</reference>
<dbReference type="Gene3D" id="1.10.10.10">
    <property type="entry name" value="Winged helix-like DNA-binding domain superfamily/Winged helix DNA-binding domain"/>
    <property type="match status" value="1"/>
</dbReference>
<proteinExistence type="inferred from homology"/>
<dbReference type="PANTHER" id="PTHR43133">
    <property type="entry name" value="RNA POLYMERASE ECF-TYPE SIGMA FACTO"/>
    <property type="match status" value="1"/>
</dbReference>